<reference evidence="1 2" key="2">
    <citation type="journal article" date="2022" name="Mol. Ecol. Resour.">
        <title>The genomes of chicory, endive, great burdock and yacon provide insights into Asteraceae paleo-polyploidization history and plant inulin production.</title>
        <authorList>
            <person name="Fan W."/>
            <person name="Wang S."/>
            <person name="Wang H."/>
            <person name="Wang A."/>
            <person name="Jiang F."/>
            <person name="Liu H."/>
            <person name="Zhao H."/>
            <person name="Xu D."/>
            <person name="Zhang Y."/>
        </authorList>
    </citation>
    <scope>NUCLEOTIDE SEQUENCE [LARGE SCALE GENOMIC DNA]</scope>
    <source>
        <strain evidence="2">cv. Punajuju</strain>
        <tissue evidence="1">Leaves</tissue>
    </source>
</reference>
<sequence length="66" mass="7439">MVITRKIQKGDNLWVQSLVSIARDKISVVGVAPCIHQCDEILPVRNFYTSIFVVPYCSLKSANFII</sequence>
<dbReference type="Proteomes" id="UP001055811">
    <property type="component" value="Linkage Group LG02"/>
</dbReference>
<evidence type="ECO:0000313" key="1">
    <source>
        <dbReference type="EMBL" id="KAI3778887.1"/>
    </source>
</evidence>
<dbReference type="EMBL" id="CM042010">
    <property type="protein sequence ID" value="KAI3778887.1"/>
    <property type="molecule type" value="Genomic_DNA"/>
</dbReference>
<proteinExistence type="predicted"/>
<reference evidence="2" key="1">
    <citation type="journal article" date="2022" name="Mol. Ecol. Resour.">
        <title>The genomes of chicory, endive, great burdock and yacon provide insights into Asteraceae palaeo-polyploidization history and plant inulin production.</title>
        <authorList>
            <person name="Fan W."/>
            <person name="Wang S."/>
            <person name="Wang H."/>
            <person name="Wang A."/>
            <person name="Jiang F."/>
            <person name="Liu H."/>
            <person name="Zhao H."/>
            <person name="Xu D."/>
            <person name="Zhang Y."/>
        </authorList>
    </citation>
    <scope>NUCLEOTIDE SEQUENCE [LARGE SCALE GENOMIC DNA]</scope>
    <source>
        <strain evidence="2">cv. Punajuju</strain>
    </source>
</reference>
<organism evidence="1 2">
    <name type="scientific">Cichorium intybus</name>
    <name type="common">Chicory</name>
    <dbReference type="NCBI Taxonomy" id="13427"/>
    <lineage>
        <taxon>Eukaryota</taxon>
        <taxon>Viridiplantae</taxon>
        <taxon>Streptophyta</taxon>
        <taxon>Embryophyta</taxon>
        <taxon>Tracheophyta</taxon>
        <taxon>Spermatophyta</taxon>
        <taxon>Magnoliopsida</taxon>
        <taxon>eudicotyledons</taxon>
        <taxon>Gunneridae</taxon>
        <taxon>Pentapetalae</taxon>
        <taxon>asterids</taxon>
        <taxon>campanulids</taxon>
        <taxon>Asterales</taxon>
        <taxon>Asteraceae</taxon>
        <taxon>Cichorioideae</taxon>
        <taxon>Cichorieae</taxon>
        <taxon>Cichoriinae</taxon>
        <taxon>Cichorium</taxon>
    </lineage>
</organism>
<comment type="caution">
    <text evidence="1">The sequence shown here is derived from an EMBL/GenBank/DDBJ whole genome shotgun (WGS) entry which is preliminary data.</text>
</comment>
<name>A0ACB9G807_CICIN</name>
<gene>
    <name evidence="1" type="ORF">L2E82_08276</name>
</gene>
<protein>
    <submittedName>
        <fullName evidence="1">Uncharacterized protein</fullName>
    </submittedName>
</protein>
<accession>A0ACB9G807</accession>
<keyword evidence="2" id="KW-1185">Reference proteome</keyword>
<evidence type="ECO:0000313" key="2">
    <source>
        <dbReference type="Proteomes" id="UP001055811"/>
    </source>
</evidence>